<feature type="signal peptide" evidence="3">
    <location>
        <begin position="1"/>
        <end position="27"/>
    </location>
</feature>
<evidence type="ECO:0000256" key="3">
    <source>
        <dbReference type="SAM" id="SignalP"/>
    </source>
</evidence>
<gene>
    <name evidence="4" type="ORF">N8K70_12865</name>
</gene>
<feature type="chain" id="PRO_5041721696" description="Sortase" evidence="3">
    <location>
        <begin position="28"/>
        <end position="182"/>
    </location>
</feature>
<keyword evidence="5" id="KW-1185">Reference proteome</keyword>
<evidence type="ECO:0000256" key="1">
    <source>
        <dbReference type="SAM" id="MobiDB-lite"/>
    </source>
</evidence>
<keyword evidence="2" id="KW-1133">Transmembrane helix</keyword>
<proteinExistence type="predicted"/>
<dbReference type="AlphaFoldDB" id="A0AA97FHN8"/>
<dbReference type="Proteomes" id="UP001305498">
    <property type="component" value="Chromosome"/>
</dbReference>
<name>A0AA97FHN8_9MICO</name>
<keyword evidence="2" id="KW-0812">Transmembrane</keyword>
<evidence type="ECO:0008006" key="6">
    <source>
        <dbReference type="Google" id="ProtNLM"/>
    </source>
</evidence>
<keyword evidence="2" id="KW-0472">Membrane</keyword>
<sequence>MKRRASLIAAFAVAAALTFAAPLAANAYTPSGPDGGSTDVTPGEPTTIGFDGFSPNEDVTFALTGENASGATLATIVRAQIETTSTTKQADAEGSTTVTVTLPSDAFGTYSLTATGETSGAAASTTLDTGVSAPEDDSDGDSLSPTGTDMSSIGLWVGGGALVLGGGAVIAAVALRRQRHDG</sequence>
<evidence type="ECO:0000313" key="4">
    <source>
        <dbReference type="EMBL" id="WOF22269.1"/>
    </source>
</evidence>
<feature type="transmembrane region" description="Helical" evidence="2">
    <location>
        <begin position="153"/>
        <end position="175"/>
    </location>
</feature>
<feature type="region of interest" description="Disordered" evidence="1">
    <location>
        <begin position="118"/>
        <end position="146"/>
    </location>
</feature>
<dbReference type="EMBL" id="CP118157">
    <property type="protein sequence ID" value="WOF22269.1"/>
    <property type="molecule type" value="Genomic_DNA"/>
</dbReference>
<protein>
    <recommendedName>
        <fullName evidence="6">Sortase</fullName>
    </recommendedName>
</protein>
<accession>A0AA97FHN8</accession>
<dbReference type="RefSeq" id="WP_317138744.1">
    <property type="nucleotide sequence ID" value="NZ_CP118157.1"/>
</dbReference>
<organism evidence="4 5">
    <name type="scientific">Microbacterium betulae</name>
    <dbReference type="NCBI Taxonomy" id="2981139"/>
    <lineage>
        <taxon>Bacteria</taxon>
        <taxon>Bacillati</taxon>
        <taxon>Actinomycetota</taxon>
        <taxon>Actinomycetes</taxon>
        <taxon>Micrococcales</taxon>
        <taxon>Microbacteriaceae</taxon>
        <taxon>Microbacterium</taxon>
    </lineage>
</organism>
<dbReference type="KEGG" id="mbet:N8K70_12865"/>
<evidence type="ECO:0000313" key="5">
    <source>
        <dbReference type="Proteomes" id="UP001305498"/>
    </source>
</evidence>
<evidence type="ECO:0000256" key="2">
    <source>
        <dbReference type="SAM" id="Phobius"/>
    </source>
</evidence>
<reference evidence="4 5" key="1">
    <citation type="submission" date="2023-02" db="EMBL/GenBank/DDBJ databases">
        <title>Microbacterium betulae sp. nov., isolated from birch wood.</title>
        <authorList>
            <person name="Pasciak M."/>
            <person name="Pawlik K.J."/>
            <person name="Martynowski D."/>
            <person name="Laczmanski L."/>
            <person name="Ciekot J."/>
            <person name="Szponar B."/>
            <person name="Wojcik-Fatla A."/>
            <person name="Mackiewicz B."/>
            <person name="Farian E."/>
            <person name="Cholewa G."/>
            <person name="Cholewa A."/>
            <person name="Dutkiewicz J."/>
        </authorList>
    </citation>
    <scope>NUCLEOTIDE SEQUENCE [LARGE SCALE GENOMIC DNA]</scope>
    <source>
        <strain evidence="4 5">AB</strain>
    </source>
</reference>
<feature type="region of interest" description="Disordered" evidence="1">
    <location>
        <begin position="32"/>
        <end position="54"/>
    </location>
</feature>
<keyword evidence="3" id="KW-0732">Signal</keyword>